<dbReference type="PANTHER" id="PTHR47959:SF19">
    <property type="entry name" value="NUCLEOLAR RNA HELICASE 2-A"/>
    <property type="match status" value="1"/>
</dbReference>
<dbReference type="AlphaFoldDB" id="A0ABD3WSB2"/>
<feature type="domain" description="Helicase C-terminal" evidence="14">
    <location>
        <begin position="361"/>
        <end position="512"/>
    </location>
</feature>
<evidence type="ECO:0000256" key="9">
    <source>
        <dbReference type="ARBA" id="ARBA00022840"/>
    </source>
</evidence>
<evidence type="ECO:0000256" key="5">
    <source>
        <dbReference type="ARBA" id="ARBA00022490"/>
    </source>
</evidence>
<dbReference type="SUPFAM" id="SSF52540">
    <property type="entry name" value="P-loop containing nucleoside triphosphate hydrolases"/>
    <property type="match status" value="1"/>
</dbReference>
<dbReference type="InterPro" id="IPR035979">
    <property type="entry name" value="RBD_domain_sf"/>
</dbReference>
<feature type="region of interest" description="Disordered" evidence="12">
    <location>
        <begin position="654"/>
        <end position="711"/>
    </location>
</feature>
<dbReference type="Pfam" id="PF00271">
    <property type="entry name" value="Helicase_C"/>
    <property type="match status" value="1"/>
</dbReference>
<feature type="compositionally biased region" description="Polar residues" evidence="12">
    <location>
        <begin position="672"/>
        <end position="681"/>
    </location>
</feature>
<sequence length="711" mass="79710">MAARGALGITSLVRYFSNVRCPLRGSFCTYHARRFSSILQPNEFAKSGLTINRNCIIAFKSKKEKKEISNGYHQEKRSKSSAVQETKEALADDEADREVTSKTKFVPKPDLHVHEIEGAFSNFDLSGATIKKLQAQGINFLFPVQYLTFNHVMNGEDVMAQARTGTGKTLSFALPIVECLQRQTKSKERSRPPCVLVLTPTRELAKQVAEDFEEINDTLDITCVYGGSPYGPQEKAIYNGLDVLVGTPGRIWDHMERGTLDLSKLKHVVLDEVDTMLDMGFADLVDKIINAAYQRAEGKKPQTMLYSATMPPWVYKTAKKYLGEDVKKINLIGEQSVRTSKTVTHMALQCSYYDRAATIGVVIQVYSGAHGRAMVFCDTKRECDELVACSHIKQDAHILHGDVPQAKREIVMKGFKEGKYKVLVTTDVAARGLDIADVDLVIQCNPPKDVDSFIHRSGRTGRAGKAGINIVFYKQNEESQLQLVENLSKIKFKRVGAPTTDEIIKSSAKDAAKSLDSVPNETLEHFRQEAKALVENRGAVEALSAALAVISGVTKVAARSLLTSREGYTTYLFQTNMELHSLGYVWRALERSLGMDDKEKITGMRLCKDKMRAVFDVPSDLVSTLDGAWKDGKYDSLEKATQLPELLEFERNDSWNNNTTRNRGAWGRGSGFQRNAYQTHKPQTHKRFSDTNDSHDFQHKNKKTWYDDEDQ</sequence>
<keyword evidence="6" id="KW-0547">Nucleotide-binding</keyword>
<feature type="compositionally biased region" description="Basic and acidic residues" evidence="12">
    <location>
        <begin position="68"/>
        <end position="78"/>
    </location>
</feature>
<dbReference type="CDD" id="cd18787">
    <property type="entry name" value="SF2_C_DEAD"/>
    <property type="match status" value="1"/>
</dbReference>
<protein>
    <recommendedName>
        <fullName evidence="4">RNA helicase</fullName>
        <ecNumber evidence="4">3.6.4.13</ecNumber>
    </recommendedName>
</protein>
<feature type="region of interest" description="Disordered" evidence="12">
    <location>
        <begin position="68"/>
        <end position="95"/>
    </location>
</feature>
<dbReference type="InterPro" id="IPR050079">
    <property type="entry name" value="DEAD_box_RNA_helicase"/>
</dbReference>
<dbReference type="PROSITE" id="PS51192">
    <property type="entry name" value="HELICASE_ATP_BIND_1"/>
    <property type="match status" value="1"/>
</dbReference>
<dbReference type="GO" id="GO:0005730">
    <property type="term" value="C:nucleolus"/>
    <property type="evidence" value="ECO:0007669"/>
    <property type="project" value="UniProtKB-SubCell"/>
</dbReference>
<proteinExistence type="inferred from homology"/>
<dbReference type="InterPro" id="IPR014001">
    <property type="entry name" value="Helicase_ATP-bd"/>
</dbReference>
<name>A0ABD3WSB2_SINWO</name>
<keyword evidence="7" id="KW-0378">Hydrolase</keyword>
<evidence type="ECO:0000313" key="16">
    <source>
        <dbReference type="Proteomes" id="UP001634394"/>
    </source>
</evidence>
<dbReference type="GO" id="GO:0005737">
    <property type="term" value="C:cytoplasm"/>
    <property type="evidence" value="ECO:0007669"/>
    <property type="project" value="UniProtKB-SubCell"/>
</dbReference>
<accession>A0ABD3WSB2</accession>
<evidence type="ECO:0000256" key="12">
    <source>
        <dbReference type="SAM" id="MobiDB-lite"/>
    </source>
</evidence>
<dbReference type="InterPro" id="IPR012562">
    <property type="entry name" value="GUCT"/>
</dbReference>
<dbReference type="Pfam" id="PF08152">
    <property type="entry name" value="GUCT"/>
    <property type="match status" value="1"/>
</dbReference>
<dbReference type="GO" id="GO:0003724">
    <property type="term" value="F:RNA helicase activity"/>
    <property type="evidence" value="ECO:0007669"/>
    <property type="project" value="UniProtKB-EC"/>
</dbReference>
<dbReference type="Gene3D" id="3.30.70.2280">
    <property type="match status" value="1"/>
</dbReference>
<dbReference type="Gene3D" id="3.40.50.300">
    <property type="entry name" value="P-loop containing nucleotide triphosphate hydrolases"/>
    <property type="match status" value="2"/>
</dbReference>
<feature type="domain" description="Helicase ATP-binding" evidence="13">
    <location>
        <begin position="149"/>
        <end position="328"/>
    </location>
</feature>
<feature type="compositionally biased region" description="Basic and acidic residues" evidence="12">
    <location>
        <begin position="687"/>
        <end position="699"/>
    </location>
</feature>
<dbReference type="SUPFAM" id="SSF54928">
    <property type="entry name" value="RNA-binding domain, RBD"/>
    <property type="match status" value="1"/>
</dbReference>
<keyword evidence="8" id="KW-0347">Helicase</keyword>
<evidence type="ECO:0000313" key="15">
    <source>
        <dbReference type="EMBL" id="KAL3876854.1"/>
    </source>
</evidence>
<evidence type="ECO:0000256" key="3">
    <source>
        <dbReference type="ARBA" id="ARBA00006517"/>
    </source>
</evidence>
<dbReference type="EMBL" id="JBJQND010000005">
    <property type="protein sequence ID" value="KAL3876854.1"/>
    <property type="molecule type" value="Genomic_DNA"/>
</dbReference>
<dbReference type="GO" id="GO:0003723">
    <property type="term" value="F:RNA binding"/>
    <property type="evidence" value="ECO:0007669"/>
    <property type="project" value="UniProtKB-KW"/>
</dbReference>
<organism evidence="15 16">
    <name type="scientific">Sinanodonta woodiana</name>
    <name type="common">Chinese pond mussel</name>
    <name type="synonym">Anodonta woodiana</name>
    <dbReference type="NCBI Taxonomy" id="1069815"/>
    <lineage>
        <taxon>Eukaryota</taxon>
        <taxon>Metazoa</taxon>
        <taxon>Spiralia</taxon>
        <taxon>Lophotrochozoa</taxon>
        <taxon>Mollusca</taxon>
        <taxon>Bivalvia</taxon>
        <taxon>Autobranchia</taxon>
        <taxon>Heteroconchia</taxon>
        <taxon>Palaeoheterodonta</taxon>
        <taxon>Unionida</taxon>
        <taxon>Unionoidea</taxon>
        <taxon>Unionidae</taxon>
        <taxon>Unioninae</taxon>
        <taxon>Sinanodonta</taxon>
    </lineage>
</organism>
<evidence type="ECO:0000259" key="14">
    <source>
        <dbReference type="PROSITE" id="PS51194"/>
    </source>
</evidence>
<keyword evidence="16" id="KW-1185">Reference proteome</keyword>
<evidence type="ECO:0000256" key="2">
    <source>
        <dbReference type="ARBA" id="ARBA00004604"/>
    </source>
</evidence>
<comment type="subcellular location">
    <subcellularLocation>
        <location evidence="1">Cytoplasm</location>
    </subcellularLocation>
    <subcellularLocation>
        <location evidence="2">Nucleus</location>
        <location evidence="2">Nucleolus</location>
    </subcellularLocation>
</comment>
<dbReference type="CDD" id="cd12937">
    <property type="entry name" value="GUCT_RH7_like"/>
    <property type="match status" value="1"/>
</dbReference>
<dbReference type="PROSITE" id="PS51194">
    <property type="entry name" value="HELICASE_CTER"/>
    <property type="match status" value="1"/>
</dbReference>
<evidence type="ECO:0000259" key="13">
    <source>
        <dbReference type="PROSITE" id="PS51192"/>
    </source>
</evidence>
<dbReference type="EC" id="3.6.4.13" evidence="4"/>
<dbReference type="GO" id="GO:0016787">
    <property type="term" value="F:hydrolase activity"/>
    <property type="evidence" value="ECO:0007669"/>
    <property type="project" value="UniProtKB-KW"/>
</dbReference>
<dbReference type="InterPro" id="IPR001650">
    <property type="entry name" value="Helicase_C-like"/>
</dbReference>
<evidence type="ECO:0000256" key="8">
    <source>
        <dbReference type="ARBA" id="ARBA00022806"/>
    </source>
</evidence>
<keyword evidence="11" id="KW-0539">Nucleus</keyword>
<dbReference type="Proteomes" id="UP001634394">
    <property type="component" value="Unassembled WGS sequence"/>
</dbReference>
<evidence type="ECO:0000256" key="4">
    <source>
        <dbReference type="ARBA" id="ARBA00012552"/>
    </source>
</evidence>
<evidence type="ECO:0000256" key="6">
    <source>
        <dbReference type="ARBA" id="ARBA00022741"/>
    </source>
</evidence>
<dbReference type="GO" id="GO:0005524">
    <property type="term" value="F:ATP binding"/>
    <property type="evidence" value="ECO:0007669"/>
    <property type="project" value="UniProtKB-KW"/>
</dbReference>
<dbReference type="InterPro" id="IPR059027">
    <property type="entry name" value="DD_DDX21-DDX50"/>
</dbReference>
<dbReference type="Pfam" id="PF26142">
    <property type="entry name" value="DD_DDX21-DDX50"/>
    <property type="match status" value="1"/>
</dbReference>
<comment type="caution">
    <text evidence="15">The sequence shown here is derived from an EMBL/GenBank/DDBJ whole genome shotgun (WGS) entry which is preliminary data.</text>
</comment>
<keyword evidence="9" id="KW-0067">ATP-binding</keyword>
<gene>
    <name evidence="15" type="ORF">ACJMK2_034638</name>
</gene>
<dbReference type="PANTHER" id="PTHR47959">
    <property type="entry name" value="ATP-DEPENDENT RNA HELICASE RHLE-RELATED"/>
    <property type="match status" value="1"/>
</dbReference>
<keyword evidence="5" id="KW-0963">Cytoplasm</keyword>
<evidence type="ECO:0000256" key="1">
    <source>
        <dbReference type="ARBA" id="ARBA00004496"/>
    </source>
</evidence>
<dbReference type="SMART" id="SM00487">
    <property type="entry name" value="DEXDc"/>
    <property type="match status" value="1"/>
</dbReference>
<evidence type="ECO:0000256" key="7">
    <source>
        <dbReference type="ARBA" id="ARBA00022801"/>
    </source>
</evidence>
<keyword evidence="10" id="KW-0694">RNA-binding</keyword>
<evidence type="ECO:0000256" key="10">
    <source>
        <dbReference type="ARBA" id="ARBA00022884"/>
    </source>
</evidence>
<reference evidence="15 16" key="1">
    <citation type="submission" date="2024-11" db="EMBL/GenBank/DDBJ databases">
        <title>Chromosome-level genome assembly of the freshwater bivalve Anodonta woodiana.</title>
        <authorList>
            <person name="Chen X."/>
        </authorList>
    </citation>
    <scope>NUCLEOTIDE SEQUENCE [LARGE SCALE GENOMIC DNA]</scope>
    <source>
        <strain evidence="15">MN2024</strain>
        <tissue evidence="15">Gills</tissue>
    </source>
</reference>
<dbReference type="SMART" id="SM00490">
    <property type="entry name" value="HELICc"/>
    <property type="match status" value="1"/>
</dbReference>
<dbReference type="InterPro" id="IPR011545">
    <property type="entry name" value="DEAD/DEAH_box_helicase_dom"/>
</dbReference>
<evidence type="ECO:0000256" key="11">
    <source>
        <dbReference type="ARBA" id="ARBA00023242"/>
    </source>
</evidence>
<dbReference type="Pfam" id="PF00270">
    <property type="entry name" value="DEAD"/>
    <property type="match status" value="1"/>
</dbReference>
<dbReference type="InterPro" id="IPR027417">
    <property type="entry name" value="P-loop_NTPase"/>
</dbReference>
<comment type="similarity">
    <text evidence="3">Belongs to the DEAD box helicase family. DDX21/DDX50 subfamily.</text>
</comment>